<evidence type="ECO:0000313" key="2">
    <source>
        <dbReference type="Proteomes" id="UP000298595"/>
    </source>
</evidence>
<dbReference type="Proteomes" id="UP000298595">
    <property type="component" value="Plasmid p5"/>
</dbReference>
<accession>A0A4D8PNL7</accession>
<sequence>MAIARVGGSPVPCVCFHWTVNDLAPAGSGRTLLMPAETLRMDADGVVSSFMPNEILFRDADGIRPACPFFKLHAEWREDGAVRRGPVTPALLERAGLTAADLRWTVTVGNHKASHFTLSPGDRIDASVELRGDETARTPLLGRSPGEAADPLVELDRPVPMGAVQLSRPTADAPEVRLRFFAPAGACYGPRDLSDRMADAAARGVIGEWDGFALPPDRLILNPQAGWVGFSPELTGQPPLGPGDQRVNPTALFALLEDVTPEGLAITRSLGLVDDVGDGVVRCEVEGLPPAIARIVVGPPDFAPDRRHPVSLADTLTDREDREAARTGDVPLDDLGAMMRDIFERAFETSDLMNKDAQNDRSHRTNAFIFNPASSPFTPEQVEAMLWPQPDPERTAAHRAAPLELSEAGRRKHRRQSAIETLEDRLRENPGLIDAWVRSPLDPNPFFDRRMPALMRGSDGRPFHLTRRQWELLHRWARALRTAAPPQT</sequence>
<organism evidence="1 2">
    <name type="scientific">Azospirillum argentinense</name>
    <dbReference type="NCBI Taxonomy" id="2970906"/>
    <lineage>
        <taxon>Bacteria</taxon>
        <taxon>Pseudomonadati</taxon>
        <taxon>Pseudomonadota</taxon>
        <taxon>Alphaproteobacteria</taxon>
        <taxon>Rhodospirillales</taxon>
        <taxon>Azospirillaceae</taxon>
        <taxon>Azospirillum</taxon>
    </lineage>
</organism>
<proteinExistence type="predicted"/>
<name>A0A4D8PNL7_9PROT</name>
<keyword evidence="1" id="KW-0614">Plasmid</keyword>
<evidence type="ECO:0000313" key="1">
    <source>
        <dbReference type="EMBL" id="QCO00114.1"/>
    </source>
</evidence>
<dbReference type="AlphaFoldDB" id="A0A4D8PNL7"/>
<dbReference type="EMBL" id="CP032326">
    <property type="protein sequence ID" value="QCO00114.1"/>
    <property type="molecule type" value="Genomic_DNA"/>
</dbReference>
<geneLocation type="plasmid" evidence="1 2">
    <name>p5</name>
</geneLocation>
<dbReference type="KEGG" id="aare:D3093_33195"/>
<gene>
    <name evidence="1" type="ORF">D3093_33195</name>
</gene>
<protein>
    <submittedName>
        <fullName evidence="1">Uncharacterized protein</fullName>
    </submittedName>
</protein>
<reference evidence="1 2" key="1">
    <citation type="submission" date="2018-09" db="EMBL/GenBank/DDBJ databases">
        <title>Whole genome based analysis of evolution and adaptive divergence in Indian and Brazilian strains of Azospirillum brasilense.</title>
        <authorList>
            <person name="Singh C."/>
            <person name="Tripathi A.K."/>
        </authorList>
    </citation>
    <scope>NUCLEOTIDE SEQUENCE [LARGE SCALE GENOMIC DNA]</scope>
    <source>
        <strain evidence="1 2">MTCC4035</strain>
        <plasmid evidence="1 2">p5</plasmid>
    </source>
</reference>